<comment type="cofactor">
    <cofactor evidence="2">
        <name>Ca(2+)</name>
        <dbReference type="ChEBI" id="CHEBI:29108"/>
    </cofactor>
</comment>
<keyword evidence="9" id="KW-0624">Polysaccharide degradation</keyword>
<evidence type="ECO:0000256" key="9">
    <source>
        <dbReference type="RuleBase" id="RU361173"/>
    </source>
</evidence>
<keyword evidence="13" id="KW-1185">Reference proteome</keyword>
<dbReference type="Pfam" id="PF00544">
    <property type="entry name" value="Pectate_lyase_4"/>
    <property type="match status" value="1"/>
</dbReference>
<evidence type="ECO:0000256" key="6">
    <source>
        <dbReference type="ARBA" id="ARBA00022729"/>
    </source>
</evidence>
<dbReference type="PANTHER" id="PTHR31683">
    <property type="entry name" value="PECTATE LYASE 18-RELATED"/>
    <property type="match status" value="1"/>
</dbReference>
<dbReference type="PRINTS" id="PR00807">
    <property type="entry name" value="AMBALLERGEN"/>
</dbReference>
<evidence type="ECO:0000256" key="8">
    <source>
        <dbReference type="ARBA" id="ARBA00023239"/>
    </source>
</evidence>
<keyword evidence="6 10" id="KW-0732">Signal</keyword>
<dbReference type="GO" id="GO:0016829">
    <property type="term" value="F:lyase activity"/>
    <property type="evidence" value="ECO:0007669"/>
    <property type="project" value="UniProtKB-KW"/>
</dbReference>
<comment type="catalytic activity">
    <reaction evidence="1">
        <text>Eliminative cleavage of (1-&gt;4)-alpha-D-galacturonan to give oligosaccharides with 4-deoxy-alpha-D-galact-4-enuronosyl groups at their non-reducing ends.</text>
        <dbReference type="EC" id="4.2.2.2"/>
    </reaction>
</comment>
<accession>A0ABN3Z046</accession>
<dbReference type="EMBL" id="CP001792">
    <property type="protein sequence ID" value="ACX76067.1"/>
    <property type="molecule type" value="Genomic_DNA"/>
</dbReference>
<evidence type="ECO:0000256" key="5">
    <source>
        <dbReference type="ARBA" id="ARBA00022723"/>
    </source>
</evidence>
<keyword evidence="8 9" id="KW-0456">Lyase</keyword>
<evidence type="ECO:0000256" key="1">
    <source>
        <dbReference type="ARBA" id="ARBA00000695"/>
    </source>
</evidence>
<proteinExistence type="inferred from homology"/>
<comment type="similarity">
    <text evidence="9">Belongs to the polysaccharide lyase 1 family.</text>
</comment>
<keyword evidence="9" id="KW-0119">Carbohydrate metabolism</keyword>
<dbReference type="RefSeq" id="WP_015732316.1">
    <property type="nucleotide sequence ID" value="NC_013410.1"/>
</dbReference>
<dbReference type="InterPro" id="IPR045032">
    <property type="entry name" value="PEL"/>
</dbReference>
<evidence type="ECO:0000256" key="4">
    <source>
        <dbReference type="ARBA" id="ARBA00012272"/>
    </source>
</evidence>
<dbReference type="SMART" id="SM00656">
    <property type="entry name" value="Amb_all"/>
    <property type="match status" value="1"/>
</dbReference>
<evidence type="ECO:0000256" key="7">
    <source>
        <dbReference type="ARBA" id="ARBA00022837"/>
    </source>
</evidence>
<evidence type="ECO:0000313" key="13">
    <source>
        <dbReference type="Proteomes" id="UP000001497"/>
    </source>
</evidence>
<dbReference type="SUPFAM" id="SSF51126">
    <property type="entry name" value="Pectin lyase-like"/>
    <property type="match status" value="1"/>
</dbReference>
<dbReference type="Gene3D" id="2.160.20.10">
    <property type="entry name" value="Single-stranded right-handed beta-helix, Pectin lyase-like"/>
    <property type="match status" value="1"/>
</dbReference>
<reference evidence="12" key="1">
    <citation type="submission" date="2009-10" db="EMBL/GenBank/DDBJ databases">
        <title>Complete sequence of Fibrobacter succinogenes subsp. succinogenes S85.</title>
        <authorList>
            <consortium name="US DOE Joint Genome Institute"/>
            <person name="Lucas S."/>
            <person name="Copeland A."/>
            <person name="Lapidus A."/>
            <person name="Glavina del Rio T."/>
            <person name="Tice H."/>
            <person name="Bruce D."/>
            <person name="Goodwin L."/>
            <person name="Pitluck S."/>
            <person name="Chertkov O."/>
            <person name="Detter J.C."/>
            <person name="Han C."/>
            <person name="Tapia R."/>
            <person name="Larimer F."/>
            <person name="Land M."/>
            <person name="Hauser L."/>
            <person name="Kyrpides N."/>
            <person name="Mikhailova N."/>
            <person name="Weimer P.J."/>
            <person name="Stevenson D.M."/>
            <person name="Boyum J."/>
            <person name="Brumm P.I."/>
            <person name="Mead D."/>
        </authorList>
    </citation>
    <scope>NUCLEOTIDE SEQUENCE [LARGE SCALE GENOMIC DNA]</scope>
    <source>
        <strain evidence="12">S85</strain>
    </source>
</reference>
<feature type="signal peptide" evidence="10">
    <location>
        <begin position="1"/>
        <end position="26"/>
    </location>
</feature>
<evidence type="ECO:0000259" key="11">
    <source>
        <dbReference type="SMART" id="SM00656"/>
    </source>
</evidence>
<protein>
    <recommendedName>
        <fullName evidence="4">pectate lyase</fullName>
        <ecNumber evidence="4">4.2.2.2</ecNumber>
    </recommendedName>
</protein>
<comment type="pathway">
    <text evidence="3">Glycan metabolism; pectin degradation; 2-dehydro-3-deoxy-D-gluconate from pectin: step 2/5.</text>
</comment>
<dbReference type="PANTHER" id="PTHR31683:SF18">
    <property type="entry name" value="PECTATE LYASE 21-RELATED"/>
    <property type="match status" value="1"/>
</dbReference>
<gene>
    <name evidence="12" type="ordered locus">Fisuc_2481</name>
</gene>
<evidence type="ECO:0000256" key="3">
    <source>
        <dbReference type="ARBA" id="ARBA00005220"/>
    </source>
</evidence>
<dbReference type="InterPro" id="IPR012334">
    <property type="entry name" value="Pectin_lyas_fold"/>
</dbReference>
<dbReference type="PROSITE" id="PS51257">
    <property type="entry name" value="PROKAR_LIPOPROTEIN"/>
    <property type="match status" value="1"/>
</dbReference>
<evidence type="ECO:0000256" key="2">
    <source>
        <dbReference type="ARBA" id="ARBA00001913"/>
    </source>
</evidence>
<sequence length="564" mass="61124">MKTSWMTVAQMRLLALLGVISFGLVACGDDGKVAGGTEAESTIALYVQMADGTPASTARVRILPDDYLSSGPAENAWNETDEDGQVSFEVRNGRYTIEARNVNKSEASGAVHSVALAKSDSKVDTIKLGELSSIEGFVLLGASPVVRVAGIDRYVVPDSTGHFVIDSLPQGSFDVQIGEPEEVHSTVVQSNAGDTLFVDGSDTSSTIKVVKSKTSTATEYPESDWSVHDALLKQLQGYATGTLGASGRTDSTGKIEKAEGEICIVTTTDDLIDVVDSSKVDSLGNYGTKVALSQGSFRECAEKDTPVWILFEKNGTYNLRSPLRIKSDKTVDGRGRDVRITGMGILTQESSNLIFENLTFTAPAITARDTTSRRALSIHNRTHHVWVDHCTFEEYPLIEVDIKRSSYAVTLSWNRFENAQTGILFGLEPDIFVDTAQTLTMHHNYFANMEARGVLARHGKLHAYNNFFYDVKQAGIECTDSASCYISNNAFNIETPVAVYRLENEDGTPDESTLGFVKMDGNMFGLGGEELAGDANGYELDYTVLVEISDAELAASIKNEAGPR</sequence>
<feature type="domain" description="Pectate lyase" evidence="11">
    <location>
        <begin position="314"/>
        <end position="497"/>
    </location>
</feature>
<keyword evidence="5" id="KW-0479">Metal-binding</keyword>
<keyword evidence="9" id="KW-0964">Secreted</keyword>
<dbReference type="Proteomes" id="UP000001497">
    <property type="component" value="Chromosome"/>
</dbReference>
<dbReference type="InterPro" id="IPR011050">
    <property type="entry name" value="Pectin_lyase_fold/virulence"/>
</dbReference>
<dbReference type="InterPro" id="IPR018082">
    <property type="entry name" value="AmbAllergen"/>
</dbReference>
<keyword evidence="7" id="KW-0106">Calcium</keyword>
<name>A0ABN3Z046_FIBSS</name>
<dbReference type="InterPro" id="IPR002022">
    <property type="entry name" value="Pec_lyase"/>
</dbReference>
<organism evidence="12 13">
    <name type="scientific">Fibrobacter succinogenes (strain ATCC 19169 / S85)</name>
    <dbReference type="NCBI Taxonomy" id="59374"/>
    <lineage>
        <taxon>Bacteria</taxon>
        <taxon>Pseudomonadati</taxon>
        <taxon>Fibrobacterota</taxon>
        <taxon>Fibrobacteria</taxon>
        <taxon>Fibrobacterales</taxon>
        <taxon>Fibrobacteraceae</taxon>
        <taxon>Fibrobacter</taxon>
    </lineage>
</organism>
<feature type="chain" id="PRO_5045829169" description="pectate lyase" evidence="10">
    <location>
        <begin position="27"/>
        <end position="564"/>
    </location>
</feature>
<evidence type="ECO:0000313" key="12">
    <source>
        <dbReference type="EMBL" id="ACX76067.1"/>
    </source>
</evidence>
<dbReference type="EC" id="4.2.2.2" evidence="4"/>
<comment type="subcellular location">
    <subcellularLocation>
        <location evidence="9">Secreted</location>
    </subcellularLocation>
</comment>
<evidence type="ECO:0000256" key="10">
    <source>
        <dbReference type="SAM" id="SignalP"/>
    </source>
</evidence>